<reference evidence="3 4" key="1">
    <citation type="submission" date="2015-08" db="EMBL/GenBank/DDBJ databases">
        <title>Next Generation Sequencing and Analysis of the Genome of Puccinia sorghi L Schw, the Causal Agent of Maize Common Rust.</title>
        <authorList>
            <person name="Rochi L."/>
            <person name="Burguener G."/>
            <person name="Darino M."/>
            <person name="Turjanski A."/>
            <person name="Kreff E."/>
            <person name="Dieguez M.J."/>
            <person name="Sacco F."/>
        </authorList>
    </citation>
    <scope>NUCLEOTIDE SEQUENCE [LARGE SCALE GENOMIC DNA]</scope>
    <source>
        <strain evidence="3 4">RO10H11247</strain>
    </source>
</reference>
<dbReference type="GO" id="GO:0005975">
    <property type="term" value="P:carbohydrate metabolic process"/>
    <property type="evidence" value="ECO:0007669"/>
    <property type="project" value="InterPro"/>
</dbReference>
<dbReference type="SUPFAM" id="SSF51445">
    <property type="entry name" value="(Trans)glycosidases"/>
    <property type="match status" value="1"/>
</dbReference>
<organism evidence="3 4">
    <name type="scientific">Puccinia sorghi</name>
    <dbReference type="NCBI Taxonomy" id="27349"/>
    <lineage>
        <taxon>Eukaryota</taxon>
        <taxon>Fungi</taxon>
        <taxon>Dikarya</taxon>
        <taxon>Basidiomycota</taxon>
        <taxon>Pucciniomycotina</taxon>
        <taxon>Pucciniomycetes</taxon>
        <taxon>Pucciniales</taxon>
        <taxon>Pucciniaceae</taxon>
        <taxon>Puccinia</taxon>
    </lineage>
</organism>
<evidence type="ECO:0000313" key="4">
    <source>
        <dbReference type="Proteomes" id="UP000037035"/>
    </source>
</evidence>
<dbReference type="GO" id="GO:0005576">
    <property type="term" value="C:extracellular region"/>
    <property type="evidence" value="ECO:0007669"/>
    <property type="project" value="TreeGrafter"/>
</dbReference>
<dbReference type="InterPro" id="IPR017853">
    <property type="entry name" value="GH"/>
</dbReference>
<sequence length="474" mass="51412">MRLSLSALAANVFLVASALGDGAYAAQGGKVRGYYPSFNSDGQPPAAIDWGNFPRSILIIARSVCLNFAQPFVIFPFAAGFTDVLYFMVEPQANFTLTYDPKFTYQQGEQLVTEFIAEARKRAFCHVAPILLTDLRSRLIEILSAQLDHVNPIISVGGWTGSGAFSVLTRSDASRNRFARVLVEYAQKHGFVGIEMDWECWALDATLSTRMTLFTLANSLRLDTICQARGELRTLWPEASLTIAVGLGGLTGASGSPATAAETALLVQNLNNVHLMAYDVYGGWAPTTGPLAPLHATCAPPAYAQSVDTGVQAILKQGFNPSQIILGIPGYAKRFELTSPHLVPKTVGSQTTFYYQNHTKATPPGGKFDDKPHKNVCGDMESWGGSFLVTELISNGWLSPDQKTGLNGYKHYLDACSGEPFLTNGKYLITYDDMGSSVTKAMYAKENRLGGIYFYDTMGPTPATIQAAGRAFRD</sequence>
<dbReference type="OrthoDB" id="73875at2759"/>
<dbReference type="STRING" id="27349.A0A0L6VM62"/>
<dbReference type="InterPro" id="IPR029070">
    <property type="entry name" value="Chitinase_insertion_sf"/>
</dbReference>
<dbReference type="GO" id="GO:0004568">
    <property type="term" value="F:chitinase activity"/>
    <property type="evidence" value="ECO:0007669"/>
    <property type="project" value="TreeGrafter"/>
</dbReference>
<dbReference type="Gene3D" id="3.10.50.10">
    <property type="match status" value="1"/>
</dbReference>
<keyword evidence="1" id="KW-0732">Signal</keyword>
<evidence type="ECO:0000313" key="3">
    <source>
        <dbReference type="EMBL" id="KNZ61836.1"/>
    </source>
</evidence>
<feature type="chain" id="PRO_5005568165" description="GH18 domain-containing protein" evidence="1">
    <location>
        <begin position="26"/>
        <end position="474"/>
    </location>
</feature>
<keyword evidence="4" id="KW-1185">Reference proteome</keyword>
<dbReference type="InterPro" id="IPR011583">
    <property type="entry name" value="Chitinase_II/V-like_cat"/>
</dbReference>
<gene>
    <name evidence="3" type="ORF">VP01_1350g5</name>
</gene>
<dbReference type="VEuPathDB" id="FungiDB:VP01_1350g5"/>
<dbReference type="Pfam" id="PF00704">
    <property type="entry name" value="Glyco_hydro_18"/>
    <property type="match status" value="1"/>
</dbReference>
<accession>A0A0L6VM62</accession>
<dbReference type="GO" id="GO:0006032">
    <property type="term" value="P:chitin catabolic process"/>
    <property type="evidence" value="ECO:0007669"/>
    <property type="project" value="TreeGrafter"/>
</dbReference>
<dbReference type="InterPro" id="IPR001223">
    <property type="entry name" value="Glyco_hydro18_cat"/>
</dbReference>
<dbReference type="InterPro" id="IPR050314">
    <property type="entry name" value="Glycosyl_Hydrlase_18"/>
</dbReference>
<dbReference type="GO" id="GO:0008061">
    <property type="term" value="F:chitin binding"/>
    <property type="evidence" value="ECO:0007669"/>
    <property type="project" value="InterPro"/>
</dbReference>
<name>A0A0L6VM62_9BASI</name>
<evidence type="ECO:0000256" key="1">
    <source>
        <dbReference type="SAM" id="SignalP"/>
    </source>
</evidence>
<comment type="caution">
    <text evidence="3">The sequence shown here is derived from an EMBL/GenBank/DDBJ whole genome shotgun (WGS) entry which is preliminary data.</text>
</comment>
<dbReference type="Gene3D" id="3.20.20.80">
    <property type="entry name" value="Glycosidases"/>
    <property type="match status" value="1"/>
</dbReference>
<feature type="signal peptide" evidence="1">
    <location>
        <begin position="1"/>
        <end position="25"/>
    </location>
</feature>
<feature type="domain" description="GH18" evidence="2">
    <location>
        <begin position="29"/>
        <end position="474"/>
    </location>
</feature>
<dbReference type="PANTHER" id="PTHR11177:SF317">
    <property type="entry name" value="CHITINASE 12-RELATED"/>
    <property type="match status" value="1"/>
</dbReference>
<dbReference type="PANTHER" id="PTHR11177">
    <property type="entry name" value="CHITINASE"/>
    <property type="match status" value="1"/>
</dbReference>
<dbReference type="SMART" id="SM00636">
    <property type="entry name" value="Glyco_18"/>
    <property type="match status" value="1"/>
</dbReference>
<dbReference type="PROSITE" id="PS51910">
    <property type="entry name" value="GH18_2"/>
    <property type="match status" value="1"/>
</dbReference>
<evidence type="ECO:0000259" key="2">
    <source>
        <dbReference type="PROSITE" id="PS51910"/>
    </source>
</evidence>
<dbReference type="Proteomes" id="UP000037035">
    <property type="component" value="Unassembled WGS sequence"/>
</dbReference>
<dbReference type="EMBL" id="LAVV01003899">
    <property type="protein sequence ID" value="KNZ61836.1"/>
    <property type="molecule type" value="Genomic_DNA"/>
</dbReference>
<protein>
    <recommendedName>
        <fullName evidence="2">GH18 domain-containing protein</fullName>
    </recommendedName>
</protein>
<dbReference type="AlphaFoldDB" id="A0A0L6VM62"/>
<proteinExistence type="predicted"/>